<accession>A0ABW3RMF4</accession>
<dbReference type="Proteomes" id="UP001597205">
    <property type="component" value="Unassembled WGS sequence"/>
</dbReference>
<comment type="caution">
    <text evidence="1">The sequence shown here is derived from an EMBL/GenBank/DDBJ whole genome shotgun (WGS) entry which is preliminary data.</text>
</comment>
<dbReference type="RefSeq" id="WP_380896745.1">
    <property type="nucleotide sequence ID" value="NZ_JBHTKY010000016.1"/>
</dbReference>
<evidence type="ECO:0000313" key="1">
    <source>
        <dbReference type="EMBL" id="MFD1166240.1"/>
    </source>
</evidence>
<dbReference type="EMBL" id="JBHTKY010000016">
    <property type="protein sequence ID" value="MFD1166240.1"/>
    <property type="molecule type" value="Genomic_DNA"/>
</dbReference>
<gene>
    <name evidence="1" type="ORF">ACFQ2C_11540</name>
</gene>
<reference evidence="2" key="1">
    <citation type="journal article" date="2019" name="Int. J. Syst. Evol. Microbiol.">
        <title>The Global Catalogue of Microorganisms (GCM) 10K type strain sequencing project: providing services to taxonomists for standard genome sequencing and annotation.</title>
        <authorList>
            <consortium name="The Broad Institute Genomics Platform"/>
            <consortium name="The Broad Institute Genome Sequencing Center for Infectious Disease"/>
            <person name="Wu L."/>
            <person name="Ma J."/>
        </authorList>
    </citation>
    <scope>NUCLEOTIDE SEQUENCE [LARGE SCALE GENOMIC DNA]</scope>
    <source>
        <strain evidence="2">CCUG 52468</strain>
    </source>
</reference>
<proteinExistence type="predicted"/>
<keyword evidence="2" id="KW-1185">Reference proteome</keyword>
<organism evidence="1 2">
    <name type="scientific">Sphingobacterium daejeonense</name>
    <dbReference type="NCBI Taxonomy" id="371142"/>
    <lineage>
        <taxon>Bacteria</taxon>
        <taxon>Pseudomonadati</taxon>
        <taxon>Bacteroidota</taxon>
        <taxon>Sphingobacteriia</taxon>
        <taxon>Sphingobacteriales</taxon>
        <taxon>Sphingobacteriaceae</taxon>
        <taxon>Sphingobacterium</taxon>
    </lineage>
</organism>
<name>A0ABW3RMF4_9SPHI</name>
<protein>
    <submittedName>
        <fullName evidence="1">Uncharacterized protein</fullName>
    </submittedName>
</protein>
<sequence>MIIQIENKDYKLIGTNDYTIHMDFINPELPVIYAHSSLSIDELSAYVKQFSKRKPLKSKSELENLEFFTVDLFDLKYPVKTLNQGNSAPFLKNNMIYYSKSYFNIKNRIKLEEKIKETIFEQTVYDLIAKWEERFHVLVNDISFKNLKSSYYLVSKSKLTINKKNIALSLKINDYLLAKALLEFTGNQKGYLEHVEREFSDRKQLEKILLHGN</sequence>
<evidence type="ECO:0000313" key="2">
    <source>
        <dbReference type="Proteomes" id="UP001597205"/>
    </source>
</evidence>